<dbReference type="InterPro" id="IPR008928">
    <property type="entry name" value="6-hairpin_glycosidase_sf"/>
</dbReference>
<dbReference type="EMBL" id="PYVU01000081">
    <property type="protein sequence ID" value="PTB95855.1"/>
    <property type="molecule type" value="Genomic_DNA"/>
</dbReference>
<dbReference type="AlphaFoldDB" id="A0A2T4DPX5"/>
<evidence type="ECO:0000259" key="4">
    <source>
        <dbReference type="Pfam" id="PF22422"/>
    </source>
</evidence>
<dbReference type="InterPro" id="IPR012341">
    <property type="entry name" value="6hp_glycosidase-like_sf"/>
</dbReference>
<dbReference type="PANTHER" id="PTHR10412:SF11">
    <property type="entry name" value="MANNOSYL-OLIGOSACCHARIDE GLUCOSIDASE"/>
    <property type="match status" value="1"/>
</dbReference>
<name>A0A2T4DPX5_9BACT</name>
<dbReference type="SUPFAM" id="SSF48208">
    <property type="entry name" value="Six-hairpin glycosidases"/>
    <property type="match status" value="1"/>
</dbReference>
<dbReference type="InterPro" id="IPR054491">
    <property type="entry name" value="MGH1-like_GH"/>
</dbReference>
<proteinExistence type="inferred from homology"/>
<feature type="domain" description="Mannosylglycerate hydrolase MGH1-like glycoside hydrolase" evidence="4">
    <location>
        <begin position="40"/>
        <end position="412"/>
    </location>
</feature>
<reference evidence="5 6" key="1">
    <citation type="submission" date="2018-03" db="EMBL/GenBank/DDBJ databases">
        <title>Cross-interface Injection: A General Nanoliter Liquid Handling Method Applied to Single Cells Genome Amplification Automated Nanoliter Liquid Handling Applied to Single Cell Multiple Displacement Amplification.</title>
        <authorList>
            <person name="Yun J."/>
            <person name="Xu P."/>
            <person name="Xu J."/>
            <person name="Dai X."/>
            <person name="Wang Y."/>
            <person name="Zheng X."/>
            <person name="Cao C."/>
            <person name="Yi Q."/>
            <person name="Zhu Y."/>
            <person name="Wang L."/>
            <person name="Dong Z."/>
            <person name="Huang Y."/>
            <person name="Huang L."/>
            <person name="Du W."/>
        </authorList>
    </citation>
    <scope>NUCLEOTIDE SEQUENCE [LARGE SCALE GENOMIC DNA]</scope>
    <source>
        <strain evidence="5 6">Z-D1-2</strain>
    </source>
</reference>
<evidence type="ECO:0000313" key="5">
    <source>
        <dbReference type="EMBL" id="PTB95855.1"/>
    </source>
</evidence>
<dbReference type="Gene3D" id="1.50.10.10">
    <property type="match status" value="1"/>
</dbReference>
<evidence type="ECO:0000313" key="6">
    <source>
        <dbReference type="Proteomes" id="UP000240608"/>
    </source>
</evidence>
<dbReference type="GO" id="GO:0009311">
    <property type="term" value="P:oligosaccharide metabolic process"/>
    <property type="evidence" value="ECO:0007669"/>
    <property type="project" value="InterPro"/>
</dbReference>
<keyword evidence="2" id="KW-0378">Hydrolase</keyword>
<protein>
    <submittedName>
        <fullName evidence="5">Trehalase-like protein</fullName>
    </submittedName>
</protein>
<sequence>MTEKELRDRVNGLLDENMVKGYSKTAGHHFHYTKPSPSAYPFQFFWDTCFHGFILTALNRADMAKKHLQSLFSLQNEDGFVGHMIYWNNTLPKRYTDIFQSKPGLKWKLFKTHMSALLQPPLVAQAVQKVFMASNDHEFLKEMLPKLKSYYNWIASNRDFEGKGLISIISPFESGIDWKPSFDEVVNFSPKKANWRLFIKIIWVDFRNFINNYNGRKIYKQGYFIVKEVGFNTIYAQNLLAMHQLCEKLGDPDAQIYKSRYDQTVKSILKVMYDKETAAFYDVHGKDNKKIKVLTPTIFFPAVIKDIPTDISKKVLQNHFFNKEEFDVPYPIPSVSINHPAFDPNQSLYIWRGPTWILYNWFMHKHLMENGWEKEAHKLIESIKQLIEISGFREYYNPFTGEGHGARDFTWSGLVLDMIQMEKNKEL</sequence>
<keyword evidence="3" id="KW-0326">Glycosidase</keyword>
<dbReference type="Pfam" id="PF22422">
    <property type="entry name" value="MGH1-like_GH"/>
    <property type="match status" value="1"/>
</dbReference>
<dbReference type="GO" id="GO:0004573">
    <property type="term" value="F:Glc3Man9GlcNAc2 oligosaccharide glucosidase activity"/>
    <property type="evidence" value="ECO:0007669"/>
    <property type="project" value="InterPro"/>
</dbReference>
<accession>A0A2T4DPX5</accession>
<comment type="similarity">
    <text evidence="1">Belongs to the glycosyl hydrolase 63 family.</text>
</comment>
<dbReference type="InterPro" id="IPR004888">
    <property type="entry name" value="Glycoside_hydrolase_63"/>
</dbReference>
<organism evidence="5 6">
    <name type="scientific">Marivirga lumbricoides</name>
    <dbReference type="NCBI Taxonomy" id="1046115"/>
    <lineage>
        <taxon>Bacteria</taxon>
        <taxon>Pseudomonadati</taxon>
        <taxon>Bacteroidota</taxon>
        <taxon>Cytophagia</taxon>
        <taxon>Cytophagales</taxon>
        <taxon>Marivirgaceae</taxon>
        <taxon>Marivirga</taxon>
    </lineage>
</organism>
<gene>
    <name evidence="5" type="ORF">C9994_09900</name>
</gene>
<evidence type="ECO:0000256" key="1">
    <source>
        <dbReference type="ARBA" id="ARBA00010833"/>
    </source>
</evidence>
<dbReference type="GO" id="GO:0006487">
    <property type="term" value="P:protein N-linked glycosylation"/>
    <property type="evidence" value="ECO:0007669"/>
    <property type="project" value="TreeGrafter"/>
</dbReference>
<evidence type="ECO:0000256" key="3">
    <source>
        <dbReference type="ARBA" id="ARBA00023295"/>
    </source>
</evidence>
<dbReference type="PANTHER" id="PTHR10412">
    <property type="entry name" value="MANNOSYL-OLIGOSACCHARIDE GLUCOSIDASE"/>
    <property type="match status" value="1"/>
</dbReference>
<comment type="caution">
    <text evidence="5">The sequence shown here is derived from an EMBL/GenBank/DDBJ whole genome shotgun (WGS) entry which is preliminary data.</text>
</comment>
<dbReference type="Proteomes" id="UP000240608">
    <property type="component" value="Unassembled WGS sequence"/>
</dbReference>
<evidence type="ECO:0000256" key="2">
    <source>
        <dbReference type="ARBA" id="ARBA00022801"/>
    </source>
</evidence>